<dbReference type="HOGENOM" id="CLU_1481949_0_0_1"/>
<name>M5GE22_DACPD</name>
<feature type="domain" description="Protein kinase" evidence="6">
    <location>
        <begin position="1"/>
        <end position="182"/>
    </location>
</feature>
<keyword evidence="2" id="KW-0808">Transferase</keyword>
<reference evidence="7 8" key="1">
    <citation type="journal article" date="2012" name="Science">
        <title>The Paleozoic origin of enzymatic lignin decomposition reconstructed from 31 fungal genomes.</title>
        <authorList>
            <person name="Floudas D."/>
            <person name="Binder M."/>
            <person name="Riley R."/>
            <person name="Barry K."/>
            <person name="Blanchette R.A."/>
            <person name="Henrissat B."/>
            <person name="Martinez A.T."/>
            <person name="Otillar R."/>
            <person name="Spatafora J.W."/>
            <person name="Yadav J.S."/>
            <person name="Aerts A."/>
            <person name="Benoit I."/>
            <person name="Boyd A."/>
            <person name="Carlson A."/>
            <person name="Copeland A."/>
            <person name="Coutinho P.M."/>
            <person name="de Vries R.P."/>
            <person name="Ferreira P."/>
            <person name="Findley K."/>
            <person name="Foster B."/>
            <person name="Gaskell J."/>
            <person name="Glotzer D."/>
            <person name="Gorecki P."/>
            <person name="Heitman J."/>
            <person name="Hesse C."/>
            <person name="Hori C."/>
            <person name="Igarashi K."/>
            <person name="Jurgens J.A."/>
            <person name="Kallen N."/>
            <person name="Kersten P."/>
            <person name="Kohler A."/>
            <person name="Kuees U."/>
            <person name="Kumar T.K.A."/>
            <person name="Kuo A."/>
            <person name="LaButti K."/>
            <person name="Larrondo L.F."/>
            <person name="Lindquist E."/>
            <person name="Ling A."/>
            <person name="Lombard V."/>
            <person name="Lucas S."/>
            <person name="Lundell T."/>
            <person name="Martin R."/>
            <person name="McLaughlin D.J."/>
            <person name="Morgenstern I."/>
            <person name="Morin E."/>
            <person name="Murat C."/>
            <person name="Nagy L.G."/>
            <person name="Nolan M."/>
            <person name="Ohm R.A."/>
            <person name="Patyshakuliyeva A."/>
            <person name="Rokas A."/>
            <person name="Ruiz-Duenas F.J."/>
            <person name="Sabat G."/>
            <person name="Salamov A."/>
            <person name="Samejima M."/>
            <person name="Schmutz J."/>
            <person name="Slot J.C."/>
            <person name="St John F."/>
            <person name="Stenlid J."/>
            <person name="Sun H."/>
            <person name="Sun S."/>
            <person name="Syed K."/>
            <person name="Tsang A."/>
            <person name="Wiebenga A."/>
            <person name="Young D."/>
            <person name="Pisabarro A."/>
            <person name="Eastwood D.C."/>
            <person name="Martin F."/>
            <person name="Cullen D."/>
            <person name="Grigoriev I.V."/>
            <person name="Hibbett D.S."/>
        </authorList>
    </citation>
    <scope>NUCLEOTIDE SEQUENCE [LARGE SCALE GENOMIC DNA]</scope>
    <source>
        <strain evidence="7 8">DJM-731 SS1</strain>
    </source>
</reference>
<dbReference type="GO" id="GO:0005829">
    <property type="term" value="C:cytosol"/>
    <property type="evidence" value="ECO:0007669"/>
    <property type="project" value="TreeGrafter"/>
</dbReference>
<dbReference type="InterPro" id="IPR045269">
    <property type="entry name" value="Atg1-like"/>
</dbReference>
<dbReference type="OrthoDB" id="26722at2759"/>
<proteinExistence type="predicted"/>
<dbReference type="GO" id="GO:0016020">
    <property type="term" value="C:membrane"/>
    <property type="evidence" value="ECO:0007669"/>
    <property type="project" value="TreeGrafter"/>
</dbReference>
<dbReference type="GeneID" id="63683430"/>
<organism evidence="7 8">
    <name type="scientific">Dacryopinax primogenitus (strain DJM 731)</name>
    <name type="common">Brown rot fungus</name>
    <dbReference type="NCBI Taxonomy" id="1858805"/>
    <lineage>
        <taxon>Eukaryota</taxon>
        <taxon>Fungi</taxon>
        <taxon>Dikarya</taxon>
        <taxon>Basidiomycota</taxon>
        <taxon>Agaricomycotina</taxon>
        <taxon>Dacrymycetes</taxon>
        <taxon>Dacrymycetales</taxon>
        <taxon>Dacrymycetaceae</taxon>
        <taxon>Dacryopinax</taxon>
    </lineage>
</organism>
<dbReference type="InterPro" id="IPR011009">
    <property type="entry name" value="Kinase-like_dom_sf"/>
</dbReference>
<dbReference type="GO" id="GO:0004674">
    <property type="term" value="F:protein serine/threonine kinase activity"/>
    <property type="evidence" value="ECO:0007669"/>
    <property type="project" value="UniProtKB-EC"/>
</dbReference>
<evidence type="ECO:0000313" key="8">
    <source>
        <dbReference type="Proteomes" id="UP000030653"/>
    </source>
</evidence>
<evidence type="ECO:0000256" key="3">
    <source>
        <dbReference type="ARBA" id="ARBA00022741"/>
    </source>
</evidence>
<dbReference type="PANTHER" id="PTHR24348">
    <property type="entry name" value="SERINE/THREONINE-PROTEIN KINASE UNC-51-RELATED"/>
    <property type="match status" value="1"/>
</dbReference>
<dbReference type="OMA" id="FTEITWK"/>
<protein>
    <recommendedName>
        <fullName evidence="1">non-specific serine/threonine protein kinase</fullName>
        <ecNumber evidence="1">2.7.11.1</ecNumber>
    </recommendedName>
</protein>
<keyword evidence="3" id="KW-0547">Nucleotide-binding</keyword>
<sequence length="182" mass="20545">MDLMDGDLAAYSRSPNADKTEEHLKGIFRQISSGLEHLHKYHIIHHDLKPENVLVRKPEGQPLEIKIADFGLSTGAQTLITMTVKCGTLAYMAPETFHTQPCLVTDMWAMGIMLYEIATGLDPYYPMPFIDEDLALVEVDTQTTSTPDDPFQDETEIVEWKASRSLIDFDPLCEAEVSDQRE</sequence>
<dbReference type="Pfam" id="PF00069">
    <property type="entry name" value="Pkinase"/>
    <property type="match status" value="1"/>
</dbReference>
<dbReference type="InterPro" id="IPR000719">
    <property type="entry name" value="Prot_kinase_dom"/>
</dbReference>
<dbReference type="SMART" id="SM00220">
    <property type="entry name" value="S_TKc"/>
    <property type="match status" value="1"/>
</dbReference>
<keyword evidence="8" id="KW-1185">Reference proteome</keyword>
<evidence type="ECO:0000256" key="1">
    <source>
        <dbReference type="ARBA" id="ARBA00012513"/>
    </source>
</evidence>
<evidence type="ECO:0000256" key="5">
    <source>
        <dbReference type="ARBA" id="ARBA00022840"/>
    </source>
</evidence>
<keyword evidence="4 7" id="KW-0418">Kinase</keyword>
<dbReference type="PROSITE" id="PS50011">
    <property type="entry name" value="PROTEIN_KINASE_DOM"/>
    <property type="match status" value="1"/>
</dbReference>
<evidence type="ECO:0000256" key="4">
    <source>
        <dbReference type="ARBA" id="ARBA00022777"/>
    </source>
</evidence>
<dbReference type="GO" id="GO:0000407">
    <property type="term" value="C:phagophore assembly site"/>
    <property type="evidence" value="ECO:0007669"/>
    <property type="project" value="TreeGrafter"/>
</dbReference>
<dbReference type="EMBL" id="JH795861">
    <property type="protein sequence ID" value="EJU02908.1"/>
    <property type="molecule type" value="Genomic_DNA"/>
</dbReference>
<dbReference type="Proteomes" id="UP000030653">
    <property type="component" value="Unassembled WGS sequence"/>
</dbReference>
<dbReference type="STRING" id="1858805.M5GE22"/>
<dbReference type="GO" id="GO:0005776">
    <property type="term" value="C:autophagosome"/>
    <property type="evidence" value="ECO:0007669"/>
    <property type="project" value="TreeGrafter"/>
</dbReference>
<gene>
    <name evidence="7" type="ORF">DACRYDRAFT_106991</name>
</gene>
<keyword evidence="5" id="KW-0067">ATP-binding</keyword>
<dbReference type="GO" id="GO:0000045">
    <property type="term" value="P:autophagosome assembly"/>
    <property type="evidence" value="ECO:0007669"/>
    <property type="project" value="TreeGrafter"/>
</dbReference>
<evidence type="ECO:0000256" key="2">
    <source>
        <dbReference type="ARBA" id="ARBA00022679"/>
    </source>
</evidence>
<evidence type="ECO:0000313" key="7">
    <source>
        <dbReference type="EMBL" id="EJU02908.1"/>
    </source>
</evidence>
<dbReference type="GO" id="GO:0010506">
    <property type="term" value="P:regulation of autophagy"/>
    <property type="evidence" value="ECO:0007669"/>
    <property type="project" value="InterPro"/>
</dbReference>
<dbReference type="EC" id="2.7.11.1" evidence="1"/>
<dbReference type="GO" id="GO:0005524">
    <property type="term" value="F:ATP binding"/>
    <property type="evidence" value="ECO:0007669"/>
    <property type="project" value="UniProtKB-KW"/>
</dbReference>
<dbReference type="AlphaFoldDB" id="M5GE22"/>
<dbReference type="Gene3D" id="1.10.510.10">
    <property type="entry name" value="Transferase(Phosphotransferase) domain 1"/>
    <property type="match status" value="1"/>
</dbReference>
<evidence type="ECO:0000259" key="6">
    <source>
        <dbReference type="PROSITE" id="PS50011"/>
    </source>
</evidence>
<dbReference type="PANTHER" id="PTHR24348:SF22">
    <property type="entry name" value="NON-SPECIFIC SERINE_THREONINE PROTEIN KINASE"/>
    <property type="match status" value="1"/>
</dbReference>
<dbReference type="SUPFAM" id="SSF56112">
    <property type="entry name" value="Protein kinase-like (PK-like)"/>
    <property type="match status" value="1"/>
</dbReference>
<dbReference type="InterPro" id="IPR008271">
    <property type="entry name" value="Ser/Thr_kinase_AS"/>
</dbReference>
<accession>M5GE22</accession>
<dbReference type="RefSeq" id="XP_040629802.1">
    <property type="nucleotide sequence ID" value="XM_040768368.1"/>
</dbReference>
<dbReference type="PROSITE" id="PS00108">
    <property type="entry name" value="PROTEIN_KINASE_ST"/>
    <property type="match status" value="1"/>
</dbReference>